<sequence>MPSAPAFAYEGPDFPGCLPMRLKAICRIAAVALLAMPLIPLQWLAVRRDWALARRLPVFFHRSVLAIIGVRVAVNGTQARQRPLLIVANHVSWLDIVVLGALAPLSFIAKSEVRGWPVIGLFARLQRSVFIERERRHKTGHATAAIGARLKAGDAMVLFGEGTTGDGVHVLPFRSALVGAAREALDGGEAAAYVQPLALRYAKRGGLPIGRGAMKEVAWIGDMDLAPHLVGILSGPPIDAVVTWGEALACDAATDRKTLTRQLEADVRRLVRAS</sequence>
<dbReference type="RefSeq" id="WP_367623846.1">
    <property type="nucleotide sequence ID" value="NZ_JBFNQD010000002.1"/>
</dbReference>
<dbReference type="Pfam" id="PF01553">
    <property type="entry name" value="Acyltransferase"/>
    <property type="match status" value="1"/>
</dbReference>
<keyword evidence="5" id="KW-0443">Lipid metabolism</keyword>
<evidence type="ECO:0000256" key="8">
    <source>
        <dbReference type="SAM" id="Phobius"/>
    </source>
</evidence>
<reference evidence="10 11" key="1">
    <citation type="submission" date="2024-07" db="EMBL/GenBank/DDBJ databases">
        <title>Description of Labrys sedimenti sp. nov., isolated from a diclofenac-degrading enrichment culture.</title>
        <authorList>
            <person name="Tancsics A."/>
            <person name="Csepanyi A."/>
        </authorList>
    </citation>
    <scope>NUCLEOTIDE SEQUENCE [LARGE SCALE GENOMIC DNA]</scope>
    <source>
        <strain evidence="10 11">LMG 23578</strain>
    </source>
</reference>
<proteinExistence type="predicted"/>
<comment type="caution">
    <text evidence="10">The sequence shown here is derived from an EMBL/GenBank/DDBJ whole genome shotgun (WGS) entry which is preliminary data.</text>
</comment>
<dbReference type="PANTHER" id="PTHR23063">
    <property type="entry name" value="PHOSPHOLIPID ACYLTRANSFERASE"/>
    <property type="match status" value="1"/>
</dbReference>
<dbReference type="GO" id="GO:0016746">
    <property type="term" value="F:acyltransferase activity"/>
    <property type="evidence" value="ECO:0007669"/>
    <property type="project" value="UniProtKB-KW"/>
</dbReference>
<evidence type="ECO:0000256" key="2">
    <source>
        <dbReference type="ARBA" id="ARBA00022679"/>
    </source>
</evidence>
<accession>A0ABV3PK18</accession>
<keyword evidence="3 8" id="KW-0812">Transmembrane</keyword>
<keyword evidence="4 8" id="KW-1133">Transmembrane helix</keyword>
<dbReference type="CDD" id="cd07989">
    <property type="entry name" value="LPLAT_AGPAT-like"/>
    <property type="match status" value="1"/>
</dbReference>
<dbReference type="EMBL" id="JBFNQD010000002">
    <property type="protein sequence ID" value="MEW9305970.1"/>
    <property type="molecule type" value="Genomic_DNA"/>
</dbReference>
<keyword evidence="11" id="KW-1185">Reference proteome</keyword>
<dbReference type="SUPFAM" id="SSF69593">
    <property type="entry name" value="Glycerol-3-phosphate (1)-acyltransferase"/>
    <property type="match status" value="1"/>
</dbReference>
<feature type="transmembrane region" description="Helical" evidence="8">
    <location>
        <begin position="24"/>
        <end position="44"/>
    </location>
</feature>
<comment type="subcellular location">
    <subcellularLocation>
        <location evidence="1">Membrane</location>
    </subcellularLocation>
</comment>
<protein>
    <submittedName>
        <fullName evidence="10">Lysophospholipid acyltransferase family protein</fullName>
    </submittedName>
</protein>
<dbReference type="SMART" id="SM00563">
    <property type="entry name" value="PlsC"/>
    <property type="match status" value="1"/>
</dbReference>
<keyword evidence="2" id="KW-0808">Transferase</keyword>
<organism evidence="10 11">
    <name type="scientific">Labrys neptuniae</name>
    <dbReference type="NCBI Taxonomy" id="376174"/>
    <lineage>
        <taxon>Bacteria</taxon>
        <taxon>Pseudomonadati</taxon>
        <taxon>Pseudomonadota</taxon>
        <taxon>Alphaproteobacteria</taxon>
        <taxon>Hyphomicrobiales</taxon>
        <taxon>Xanthobacteraceae</taxon>
        <taxon>Labrys</taxon>
    </lineage>
</organism>
<evidence type="ECO:0000256" key="4">
    <source>
        <dbReference type="ARBA" id="ARBA00022989"/>
    </source>
</evidence>
<evidence type="ECO:0000313" key="10">
    <source>
        <dbReference type="EMBL" id="MEW9305970.1"/>
    </source>
</evidence>
<evidence type="ECO:0000259" key="9">
    <source>
        <dbReference type="SMART" id="SM00563"/>
    </source>
</evidence>
<feature type="domain" description="Phospholipid/glycerol acyltransferase" evidence="9">
    <location>
        <begin position="84"/>
        <end position="202"/>
    </location>
</feature>
<gene>
    <name evidence="10" type="ORF">ABXS05_10510</name>
</gene>
<evidence type="ECO:0000256" key="1">
    <source>
        <dbReference type="ARBA" id="ARBA00004370"/>
    </source>
</evidence>
<name>A0ABV3PK18_9HYPH</name>
<keyword evidence="7 10" id="KW-0012">Acyltransferase</keyword>
<dbReference type="PANTHER" id="PTHR23063:SF52">
    <property type="entry name" value="LYSOPHOSPHATIDYLCHOLINE ACYLTRANSFERASE"/>
    <property type="match status" value="1"/>
</dbReference>
<evidence type="ECO:0000256" key="3">
    <source>
        <dbReference type="ARBA" id="ARBA00022692"/>
    </source>
</evidence>
<feature type="transmembrane region" description="Helical" evidence="8">
    <location>
        <begin position="86"/>
        <end position="109"/>
    </location>
</feature>
<evidence type="ECO:0000256" key="5">
    <source>
        <dbReference type="ARBA" id="ARBA00023098"/>
    </source>
</evidence>
<evidence type="ECO:0000256" key="7">
    <source>
        <dbReference type="ARBA" id="ARBA00023315"/>
    </source>
</evidence>
<keyword evidence="6 8" id="KW-0472">Membrane</keyword>
<evidence type="ECO:0000256" key="6">
    <source>
        <dbReference type="ARBA" id="ARBA00023136"/>
    </source>
</evidence>
<evidence type="ECO:0000313" key="11">
    <source>
        <dbReference type="Proteomes" id="UP001555786"/>
    </source>
</evidence>
<dbReference type="Proteomes" id="UP001555786">
    <property type="component" value="Unassembled WGS sequence"/>
</dbReference>
<dbReference type="InterPro" id="IPR002123">
    <property type="entry name" value="Plipid/glycerol_acylTrfase"/>
</dbReference>